<evidence type="ECO:0000313" key="3">
    <source>
        <dbReference type="Proteomes" id="UP000272400"/>
    </source>
</evidence>
<name>A0A3N1D2A7_9ACTN</name>
<comment type="caution">
    <text evidence="2">The sequence shown here is derived from an EMBL/GenBank/DDBJ whole genome shotgun (WGS) entry which is preliminary data.</text>
</comment>
<feature type="compositionally biased region" description="Basic and acidic residues" evidence="1">
    <location>
        <begin position="288"/>
        <end position="298"/>
    </location>
</feature>
<gene>
    <name evidence="2" type="ORF">EDD29_5283</name>
</gene>
<sequence length="298" mass="32420">MTPRPPPESAGDPEGERHRRRSGRRLIHWADHARRLRGSPFRHRRGRGRGARGAGSPRGFTHRAIERNPGWPLGAVGTFFPTRDALLVATAKHLLEADRRTLHAPRGSRASRMSARSSRSGSRSRWTPSTARCSWRGANSSRRPGGQAADRSTRTWSAGRSSTSPPSDWSAGARPPGPRLHRIRRRAPVGPDRAPRHRRRNGGHAGRPRAPALRVLRPHPKAVLGFVGQARHDLGAAFQVQHVDDLVVRVSELGPASAPARSAGRAARSRPRTPEATPELGAGPGAESLDRTAKISRA</sequence>
<dbReference type="Proteomes" id="UP000272400">
    <property type="component" value="Unassembled WGS sequence"/>
</dbReference>
<feature type="compositionally biased region" description="Polar residues" evidence="1">
    <location>
        <begin position="126"/>
        <end position="142"/>
    </location>
</feature>
<reference evidence="2 3" key="1">
    <citation type="submission" date="2018-11" db="EMBL/GenBank/DDBJ databases">
        <title>Sequencing the genomes of 1000 actinobacteria strains.</title>
        <authorList>
            <person name="Klenk H.-P."/>
        </authorList>
    </citation>
    <scope>NUCLEOTIDE SEQUENCE [LARGE SCALE GENOMIC DNA]</scope>
    <source>
        <strain evidence="2 3">DSM 44254</strain>
    </source>
</reference>
<feature type="compositionally biased region" description="Low complexity" evidence="1">
    <location>
        <begin position="255"/>
        <end position="266"/>
    </location>
</feature>
<feature type="compositionally biased region" description="Basic residues" evidence="1">
    <location>
        <begin position="18"/>
        <end position="27"/>
    </location>
</feature>
<feature type="region of interest" description="Disordered" evidence="1">
    <location>
        <begin position="255"/>
        <end position="298"/>
    </location>
</feature>
<dbReference type="EMBL" id="RJKE01000001">
    <property type="protein sequence ID" value="ROO87659.1"/>
    <property type="molecule type" value="Genomic_DNA"/>
</dbReference>
<dbReference type="AlphaFoldDB" id="A0A3N1D2A7"/>
<feature type="region of interest" description="Disordered" evidence="1">
    <location>
        <begin position="1"/>
        <end position="70"/>
    </location>
</feature>
<feature type="compositionally biased region" description="Polar residues" evidence="1">
    <location>
        <begin position="154"/>
        <end position="167"/>
    </location>
</feature>
<evidence type="ECO:0000256" key="1">
    <source>
        <dbReference type="SAM" id="MobiDB-lite"/>
    </source>
</evidence>
<feature type="region of interest" description="Disordered" evidence="1">
    <location>
        <begin position="99"/>
        <end position="214"/>
    </location>
</feature>
<keyword evidence="3" id="KW-1185">Reference proteome</keyword>
<dbReference type="Gene3D" id="1.10.357.10">
    <property type="entry name" value="Tetracycline Repressor, domain 2"/>
    <property type="match status" value="1"/>
</dbReference>
<feature type="compositionally biased region" description="Low complexity" evidence="1">
    <location>
        <begin position="107"/>
        <end position="125"/>
    </location>
</feature>
<organism evidence="2 3">
    <name type="scientific">Actinocorallia herbida</name>
    <dbReference type="NCBI Taxonomy" id="58109"/>
    <lineage>
        <taxon>Bacteria</taxon>
        <taxon>Bacillati</taxon>
        <taxon>Actinomycetota</taxon>
        <taxon>Actinomycetes</taxon>
        <taxon>Streptosporangiales</taxon>
        <taxon>Thermomonosporaceae</taxon>
        <taxon>Actinocorallia</taxon>
    </lineage>
</organism>
<accession>A0A3N1D2A7</accession>
<proteinExistence type="predicted"/>
<feature type="compositionally biased region" description="Basic residues" evidence="1">
    <location>
        <begin position="34"/>
        <end position="50"/>
    </location>
</feature>
<evidence type="ECO:0000313" key="2">
    <source>
        <dbReference type="EMBL" id="ROO87659.1"/>
    </source>
</evidence>
<protein>
    <submittedName>
        <fullName evidence="2">Uncharacterized protein</fullName>
    </submittedName>
</protein>